<dbReference type="Pfam" id="PF01494">
    <property type="entry name" value="FAD_binding_3"/>
    <property type="match status" value="1"/>
</dbReference>
<name>A0ABZ0SJH8_9MICO</name>
<evidence type="ECO:0000259" key="1">
    <source>
        <dbReference type="Pfam" id="PF01494"/>
    </source>
</evidence>
<dbReference type="NCBIfam" id="TIGR02032">
    <property type="entry name" value="GG-red-SF"/>
    <property type="match status" value="1"/>
</dbReference>
<gene>
    <name evidence="2" type="ORF">SM116_14575</name>
</gene>
<dbReference type="Proteomes" id="UP001323798">
    <property type="component" value="Chromosome"/>
</dbReference>
<dbReference type="InterPro" id="IPR050407">
    <property type="entry name" value="Geranylgeranyl_reductase"/>
</dbReference>
<dbReference type="InterPro" id="IPR011777">
    <property type="entry name" value="Geranylgeranyl_Rdtase_fam"/>
</dbReference>
<dbReference type="PANTHER" id="PTHR42685">
    <property type="entry name" value="GERANYLGERANYL DIPHOSPHATE REDUCTASE"/>
    <property type="match status" value="1"/>
</dbReference>
<proteinExistence type="predicted"/>
<feature type="domain" description="FAD-binding" evidence="1">
    <location>
        <begin position="8"/>
        <end position="307"/>
    </location>
</feature>
<evidence type="ECO:0000313" key="2">
    <source>
        <dbReference type="EMBL" id="WPR88975.1"/>
    </source>
</evidence>
<dbReference type="InterPro" id="IPR002938">
    <property type="entry name" value="FAD-bd"/>
</dbReference>
<organism evidence="2 3">
    <name type="scientific">Microbacterium rhizosphaerae</name>
    <dbReference type="NCBI Taxonomy" id="1678237"/>
    <lineage>
        <taxon>Bacteria</taxon>
        <taxon>Bacillati</taxon>
        <taxon>Actinomycetota</taxon>
        <taxon>Actinomycetes</taxon>
        <taxon>Micrococcales</taxon>
        <taxon>Microbacteriaceae</taxon>
        <taxon>Microbacterium</taxon>
    </lineage>
</organism>
<dbReference type="PANTHER" id="PTHR42685:SF22">
    <property type="entry name" value="CONDITIONED MEDIUM FACTOR RECEPTOR 1"/>
    <property type="match status" value="1"/>
</dbReference>
<protein>
    <submittedName>
        <fullName evidence="2">Geranylgeranyl reductase family protein</fullName>
    </submittedName>
</protein>
<dbReference type="InterPro" id="IPR036188">
    <property type="entry name" value="FAD/NAD-bd_sf"/>
</dbReference>
<sequence>MTSVSGEWDVVVVGAGPAGSIAARAAAAGGARTLIIDRATFPRYKTCGGGLIGRSLSLLPAAATETIEQRVNTVVFTLRGSHPVRVARDVPFLAMTRRETFDAALLADAQAAGAVFVGGAALREIAAEDDGVRLVTSAGDATARCVVGADGVGGRVGRYVGVVPERIDLGLEDEVAASGDSTVLLDWGPGAGSYAWTFPKDAIDTVGVIEAKGHAERTRAYLAEWRSQQADPDAALVHSSGHLTQWRRADSPLRRGPVLVAGDAAGLLEPWTREGISFALRSGALAGRAAAAFVASGDERALDSYVSGVEQTLVPDMTVGALLLAVFEKHPRLVHRAFRHSRAARRFFVDFCAGRRSLADLGEKRWLMHGLRLLA</sequence>
<reference evidence="2 3" key="1">
    <citation type="submission" date="2023-11" db="EMBL/GenBank/DDBJ databases">
        <title>Genome sequence of Microbacterium rhizosphaerae KACC 19337.</title>
        <authorList>
            <person name="Choi H."/>
            <person name="Kim S."/>
            <person name="Kim Y."/>
            <person name="Kwon S.-W."/>
            <person name="Heo J."/>
        </authorList>
    </citation>
    <scope>NUCLEOTIDE SEQUENCE [LARGE SCALE GENOMIC DNA]</scope>
    <source>
        <strain evidence="2 3">KACC 19337</strain>
    </source>
</reference>
<dbReference type="SUPFAM" id="SSF51905">
    <property type="entry name" value="FAD/NAD(P)-binding domain"/>
    <property type="match status" value="1"/>
</dbReference>
<dbReference type="EMBL" id="CP139368">
    <property type="protein sequence ID" value="WPR88975.1"/>
    <property type="molecule type" value="Genomic_DNA"/>
</dbReference>
<dbReference type="RefSeq" id="WP_320941692.1">
    <property type="nucleotide sequence ID" value="NZ_BAABEU010000008.1"/>
</dbReference>
<evidence type="ECO:0000313" key="3">
    <source>
        <dbReference type="Proteomes" id="UP001323798"/>
    </source>
</evidence>
<keyword evidence="3" id="KW-1185">Reference proteome</keyword>
<dbReference type="Gene3D" id="3.50.50.60">
    <property type="entry name" value="FAD/NAD(P)-binding domain"/>
    <property type="match status" value="1"/>
</dbReference>
<accession>A0ABZ0SJH8</accession>
<dbReference type="PRINTS" id="PR00420">
    <property type="entry name" value="RNGMNOXGNASE"/>
</dbReference>